<dbReference type="eggNOG" id="KOG3597">
    <property type="taxonomic scope" value="Eukaryota"/>
</dbReference>
<evidence type="ECO:0000256" key="1">
    <source>
        <dbReference type="ARBA" id="ARBA00022729"/>
    </source>
</evidence>
<evidence type="ECO:0000259" key="5">
    <source>
        <dbReference type="SMART" id="SM00237"/>
    </source>
</evidence>
<gene>
    <name evidence="6" type="ORF">NEMVEDRAFT_v1g107201</name>
</gene>
<dbReference type="SUPFAM" id="SSF141072">
    <property type="entry name" value="CalX-like"/>
    <property type="match status" value="5"/>
</dbReference>
<evidence type="ECO:0000256" key="2">
    <source>
        <dbReference type="ARBA" id="ARBA00022737"/>
    </source>
</evidence>
<evidence type="ECO:0000313" key="6">
    <source>
        <dbReference type="EMBL" id="EDO40455.1"/>
    </source>
</evidence>
<dbReference type="PANTHER" id="PTHR45739:SF8">
    <property type="entry name" value="FRAS1-RELATED EXTRACELLULAR MATRIX PROTEIN 1"/>
    <property type="match status" value="1"/>
</dbReference>
<feature type="domain" description="Calx-beta" evidence="5">
    <location>
        <begin position="320"/>
        <end position="422"/>
    </location>
</feature>
<evidence type="ECO:0000313" key="7">
    <source>
        <dbReference type="Proteomes" id="UP000001593"/>
    </source>
</evidence>
<dbReference type="InterPro" id="IPR038081">
    <property type="entry name" value="CalX-like_sf"/>
</dbReference>
<feature type="region of interest" description="Disordered" evidence="4">
    <location>
        <begin position="1244"/>
        <end position="1269"/>
    </location>
</feature>
<keyword evidence="7" id="KW-1185">Reference proteome</keyword>
<feature type="non-terminal residue" evidence="6">
    <location>
        <position position="1"/>
    </location>
</feature>
<organism evidence="6 7">
    <name type="scientific">Nematostella vectensis</name>
    <name type="common">Starlet sea anemone</name>
    <dbReference type="NCBI Taxonomy" id="45351"/>
    <lineage>
        <taxon>Eukaryota</taxon>
        <taxon>Metazoa</taxon>
        <taxon>Cnidaria</taxon>
        <taxon>Anthozoa</taxon>
        <taxon>Hexacorallia</taxon>
        <taxon>Actiniaria</taxon>
        <taxon>Edwardsiidae</taxon>
        <taxon>Nematostella</taxon>
    </lineage>
</organism>
<keyword evidence="1" id="KW-0732">Signal</keyword>
<dbReference type="HOGENOM" id="CLU_003042_1_0_1"/>
<dbReference type="PANTHER" id="PTHR45739">
    <property type="entry name" value="MATRIX PROTEIN, PUTATIVE-RELATED"/>
    <property type="match status" value="1"/>
</dbReference>
<dbReference type="Proteomes" id="UP000001593">
    <property type="component" value="Unassembled WGS sequence"/>
</dbReference>
<dbReference type="GO" id="GO:0007154">
    <property type="term" value="P:cell communication"/>
    <property type="evidence" value="ECO:0007669"/>
    <property type="project" value="InterPro"/>
</dbReference>
<evidence type="ECO:0000256" key="4">
    <source>
        <dbReference type="SAM" id="MobiDB-lite"/>
    </source>
</evidence>
<feature type="domain" description="Calx-beta" evidence="5">
    <location>
        <begin position="197"/>
        <end position="305"/>
    </location>
</feature>
<dbReference type="EMBL" id="DS469591">
    <property type="protein sequence ID" value="EDO40455.1"/>
    <property type="molecule type" value="Genomic_DNA"/>
</dbReference>
<keyword evidence="2" id="KW-0677">Repeat</keyword>
<dbReference type="InterPro" id="IPR051561">
    <property type="entry name" value="FRAS1_ECM"/>
</dbReference>
<reference evidence="6 7" key="1">
    <citation type="journal article" date="2007" name="Science">
        <title>Sea anemone genome reveals ancestral eumetazoan gene repertoire and genomic organization.</title>
        <authorList>
            <person name="Putnam N.H."/>
            <person name="Srivastava M."/>
            <person name="Hellsten U."/>
            <person name="Dirks B."/>
            <person name="Chapman J."/>
            <person name="Salamov A."/>
            <person name="Terry A."/>
            <person name="Shapiro H."/>
            <person name="Lindquist E."/>
            <person name="Kapitonov V.V."/>
            <person name="Jurka J."/>
            <person name="Genikhovich G."/>
            <person name="Grigoriev I.V."/>
            <person name="Lucas S.M."/>
            <person name="Steele R.E."/>
            <person name="Finnerty J.R."/>
            <person name="Technau U."/>
            <person name="Martindale M.Q."/>
            <person name="Rokhsar D.S."/>
        </authorList>
    </citation>
    <scope>NUCLEOTIDE SEQUENCE [LARGE SCALE GENOMIC DNA]</scope>
    <source>
        <strain evidence="7">CH2 X CH6</strain>
    </source>
</reference>
<accession>A7S789</accession>
<name>A7S789_NEMVE</name>
<dbReference type="PhylomeDB" id="A7S789"/>
<dbReference type="OMA" id="YCRILII"/>
<feature type="domain" description="Calx-beta" evidence="5">
    <location>
        <begin position="441"/>
        <end position="540"/>
    </location>
</feature>
<feature type="compositionally biased region" description="Basic and acidic residues" evidence="4">
    <location>
        <begin position="1246"/>
        <end position="1258"/>
    </location>
</feature>
<keyword evidence="3" id="KW-0106">Calcium</keyword>
<dbReference type="AlphaFoldDB" id="A7S789"/>
<proteinExistence type="predicted"/>
<dbReference type="GO" id="GO:0016020">
    <property type="term" value="C:membrane"/>
    <property type="evidence" value="ECO:0007669"/>
    <property type="project" value="InterPro"/>
</dbReference>
<dbReference type="eggNOG" id="KOG1306">
    <property type="taxonomic scope" value="Eukaryota"/>
</dbReference>
<dbReference type="InterPro" id="IPR003644">
    <property type="entry name" value="Calx_beta"/>
</dbReference>
<sequence length="1269" mass="142350">FERHFYLIDETSGFLEVVITRAGYLGATSTVRMSVTGITAVLREDFAEPVHSHVQFSPGQTRVLWRMRIIDDRRHEGNETLSLQLVSPRSCVISQFAHALVMIRDPEDGESQEKIRQRSRVSSIGWATGTLPVSILSYSDFVMRIEGPSSVVTLEKGKTRAYCPVTIIDDTLYEPEEKFQVLLLPYIGSHVDGARQVTEVIISPDRYDEPQVFFMRPQYHVDESAGSVRVEIQRNGTDLTRSSSVFVKTRQMTPKQAEAHKDYVPIAELVYFAPHVTSQTVHVTLQDDTGSPRVEGEESFEIVLRMPVNTRLGVTHTALVTINDSFSDLPIVQFQEKITQVRESSGVSRVPLVRKGDLTLPSSVRCYTRQASARAQVDFTERADREGWVVRFAAGASKAYCEVEIRDDHVFEREERFRLVIRADDHKSRIGRMNETIVIITDAEDKPLILFTKRRIFVEEPSSEAQQTQVHITVQRTGDTTHASRVRVFTVDGTAKAGKDYQPLDKIILFNGSLSTFDASIQILYNSARKIRRAFSVRLLHEDEDDVTELGLSKAVIYIERAHSSAVTFPLPPEVVSLRHYDDVSKSPKEAAPGYPVICVTACDPKHSRYAETGSLCNSQEIDWKRTQYIWSVALPGQTTFSDVTSGTFFARNDVITLDSFYLTPGSRVRCSARAMSNRGELGLVSKSSALNVSHAKDGLCPSRDPDHVGSQLFTASIAFTGARGDGKANMVHIKVQIPHTDGMVPVISTRRFTIRDVVSPGIMRIAGHRCSNVVDLPEMTTAYGFLSDDHRSLAPRPHSEPYQYDSGLRGNTTVRFYRNLDMESCVWNFESFFDISELTQICGGSMETNEHVETLTQSQIALRVPLYVSYVYQSKRSLSDWLHYDHATFLRLTLVYDTAVLLKDGVQTPAGSTVSGSLWLTSIRIRDSDKKLVVTFKTKTKFRGVFLLKRGGKSTLVSRDHPELSFTLKLIASQQTYESPEQRWQFVSDYAVKDYTGSYYVKLVPCMAGEDASYTDPPVCTVKDLITFNLPIRFQQIPDPVPAQFTLAVKFLLMSEKDLWMRGDLRNITAGGMDNAFTKDSKIYGLIALDQGTRPAEARGGYQVAAEKVYLCSGQGGFVPSYEPAKNKFGCLADSLDLIHRLKVLDRQTPDSVSPKLGSEPFEARFASDDPAARGLAERVDSDGFALNTAPLFQVSSGRKWFMHAVYSVSSDHKSRRTRSAEGYHGNKQIRHILTETLVHTKSRDRREASEVQDIGKNKGTNMRMIQL</sequence>
<dbReference type="InParanoid" id="A7S789"/>
<dbReference type="Pfam" id="PF03160">
    <property type="entry name" value="Calx-beta"/>
    <property type="match status" value="4"/>
</dbReference>
<protein>
    <recommendedName>
        <fullName evidence="5">Calx-beta domain-containing protein</fullName>
    </recommendedName>
</protein>
<feature type="non-terminal residue" evidence="6">
    <location>
        <position position="1269"/>
    </location>
</feature>
<dbReference type="SMART" id="SM00237">
    <property type="entry name" value="Calx_beta"/>
    <property type="match status" value="3"/>
</dbReference>
<evidence type="ECO:0000256" key="3">
    <source>
        <dbReference type="ARBA" id="ARBA00022837"/>
    </source>
</evidence>
<dbReference type="Gene3D" id="2.60.40.2030">
    <property type="match status" value="5"/>
</dbReference>